<organism evidence="3 4">
    <name type="scientific">Kurthia sibirica</name>
    <dbReference type="NCBI Taxonomy" id="202750"/>
    <lineage>
        <taxon>Bacteria</taxon>
        <taxon>Bacillati</taxon>
        <taxon>Bacillota</taxon>
        <taxon>Bacilli</taxon>
        <taxon>Bacillales</taxon>
        <taxon>Caryophanaceae</taxon>
        <taxon>Kurthia</taxon>
    </lineage>
</organism>
<evidence type="ECO:0000259" key="2">
    <source>
        <dbReference type="Pfam" id="PF00156"/>
    </source>
</evidence>
<comment type="similarity">
    <text evidence="1">Belongs to the ComF/GntX family.</text>
</comment>
<keyword evidence="3" id="KW-0328">Glycosyltransferase</keyword>
<dbReference type="PANTHER" id="PTHR47505">
    <property type="entry name" value="DNA UTILIZATION PROTEIN YHGH"/>
    <property type="match status" value="1"/>
</dbReference>
<accession>A0A2U3AMP6</accession>
<dbReference type="SUPFAM" id="SSF53271">
    <property type="entry name" value="PRTase-like"/>
    <property type="match status" value="1"/>
</dbReference>
<dbReference type="CDD" id="cd06223">
    <property type="entry name" value="PRTases_typeI"/>
    <property type="match status" value="1"/>
</dbReference>
<dbReference type="RefSeq" id="WP_109305544.1">
    <property type="nucleotide sequence ID" value="NZ_BJUF01000049.1"/>
</dbReference>
<keyword evidence="3" id="KW-0808">Transferase</keyword>
<dbReference type="EMBL" id="QFVR01000006">
    <property type="protein sequence ID" value="PWI25786.1"/>
    <property type="molecule type" value="Genomic_DNA"/>
</dbReference>
<comment type="caution">
    <text evidence="3">The sequence shown here is derived from an EMBL/GenBank/DDBJ whole genome shotgun (WGS) entry which is preliminary data.</text>
</comment>
<dbReference type="InterPro" id="IPR000836">
    <property type="entry name" value="PRTase_dom"/>
</dbReference>
<dbReference type="Pfam" id="PF00156">
    <property type="entry name" value="Pribosyltran"/>
    <property type="match status" value="1"/>
</dbReference>
<sequence length="193" mass="22739">MKNCLLCDSKLKLTASWQQIIHGEKTKSICTNCRELFEKSQMPNSLYRYNEAMKKYLHQLKFLQDCRLTIVFAKELQQAIKRYEVDIIMPIPMHVKRLRQRTFAHVDELLKSANLPFEHLLEKTTTERQSDKNKQQRLQMENLFRLKPTVEIAGKRILIVDDLWTTGTTIQHATKILQQAQVKSVHYLTLIKG</sequence>
<dbReference type="InterPro" id="IPR029057">
    <property type="entry name" value="PRTase-like"/>
</dbReference>
<gene>
    <name evidence="3" type="ORF">DEX24_06175</name>
</gene>
<dbReference type="GO" id="GO:0016757">
    <property type="term" value="F:glycosyltransferase activity"/>
    <property type="evidence" value="ECO:0007669"/>
    <property type="project" value="UniProtKB-KW"/>
</dbReference>
<dbReference type="InterPro" id="IPR051910">
    <property type="entry name" value="ComF/GntX_DNA_util-trans"/>
</dbReference>
<keyword evidence="4" id="KW-1185">Reference proteome</keyword>
<feature type="domain" description="Phosphoribosyltransferase" evidence="2">
    <location>
        <begin position="130"/>
        <end position="192"/>
    </location>
</feature>
<reference evidence="3 4" key="1">
    <citation type="submission" date="2018-05" db="EMBL/GenBank/DDBJ databases">
        <title>Kurthia sibirica genome sequence.</title>
        <authorList>
            <person name="Maclea K.S."/>
            <person name="Goen A.E."/>
        </authorList>
    </citation>
    <scope>NUCLEOTIDE SEQUENCE [LARGE SCALE GENOMIC DNA]</scope>
    <source>
        <strain evidence="3 4">ATCC 49154</strain>
    </source>
</reference>
<evidence type="ECO:0000256" key="1">
    <source>
        <dbReference type="ARBA" id="ARBA00008007"/>
    </source>
</evidence>
<dbReference type="Proteomes" id="UP000245938">
    <property type="component" value="Unassembled WGS sequence"/>
</dbReference>
<dbReference type="PANTHER" id="PTHR47505:SF1">
    <property type="entry name" value="DNA UTILIZATION PROTEIN YHGH"/>
    <property type="match status" value="1"/>
</dbReference>
<proteinExistence type="inferred from homology"/>
<evidence type="ECO:0000313" key="4">
    <source>
        <dbReference type="Proteomes" id="UP000245938"/>
    </source>
</evidence>
<evidence type="ECO:0000313" key="3">
    <source>
        <dbReference type="EMBL" id="PWI25786.1"/>
    </source>
</evidence>
<protein>
    <submittedName>
        <fullName evidence="3">Amidophosphoribosyltransferase</fullName>
    </submittedName>
</protein>
<dbReference type="AlphaFoldDB" id="A0A2U3AMP6"/>
<name>A0A2U3AMP6_9BACL</name>
<dbReference type="Gene3D" id="3.40.50.2020">
    <property type="match status" value="1"/>
</dbReference>
<dbReference type="OrthoDB" id="9779910at2"/>